<comment type="similarity">
    <text evidence="1">Belongs to the multicopper oxidase family.</text>
</comment>
<proteinExistence type="inferred from homology"/>
<evidence type="ECO:0000256" key="1">
    <source>
        <dbReference type="ARBA" id="ARBA00010609"/>
    </source>
</evidence>
<dbReference type="InterPro" id="IPR045087">
    <property type="entry name" value="Cu-oxidase_fam"/>
</dbReference>
<dbReference type="Pfam" id="PF07732">
    <property type="entry name" value="Cu-oxidase_3"/>
    <property type="match status" value="1"/>
</dbReference>
<dbReference type="InterPro" id="IPR008972">
    <property type="entry name" value="Cupredoxin"/>
</dbReference>
<dbReference type="AlphaFoldDB" id="D8R6A7"/>
<dbReference type="EMBL" id="GL377572">
    <property type="protein sequence ID" value="EFJ32637.1"/>
    <property type="molecule type" value="Genomic_DNA"/>
</dbReference>
<dbReference type="HOGENOM" id="CLU_1974360_0_0_1"/>
<keyword evidence="4" id="KW-1185">Reference proteome</keyword>
<dbReference type="Proteomes" id="UP000001514">
    <property type="component" value="Unassembled WGS sequence"/>
</dbReference>
<sequence length="127" mass="14452">MVSRLGRTKNIITVNGKLPGPTIYANNGDRLLITVPNTDKMSIHCHRHGIWQFRNPWFNGPAYVTQCPLKRGYRFTYVNSLLACTHHVALSYCLWSHWQLSMNAMKGIVDPKDCFSCKEILGGNSTR</sequence>
<dbReference type="SUPFAM" id="SSF49503">
    <property type="entry name" value="Cupredoxins"/>
    <property type="match status" value="1"/>
</dbReference>
<dbReference type="eggNOG" id="KOG1263">
    <property type="taxonomic scope" value="Eukaryota"/>
</dbReference>
<dbReference type="InterPro" id="IPR011707">
    <property type="entry name" value="Cu-oxidase-like_N"/>
</dbReference>
<dbReference type="KEGG" id="smo:SELMODRAFT_85188"/>
<feature type="domain" description="Plastocyanin-like" evidence="2">
    <location>
        <begin position="3"/>
        <end position="78"/>
    </location>
</feature>
<gene>
    <name evidence="3" type="ORF">SELMODRAFT_85188</name>
</gene>
<evidence type="ECO:0000259" key="2">
    <source>
        <dbReference type="Pfam" id="PF07732"/>
    </source>
</evidence>
<dbReference type="PANTHER" id="PTHR11709">
    <property type="entry name" value="MULTI-COPPER OXIDASE"/>
    <property type="match status" value="1"/>
</dbReference>
<dbReference type="Gramene" id="EFJ32637">
    <property type="protein sequence ID" value="EFJ32637"/>
    <property type="gene ID" value="SELMODRAFT_85188"/>
</dbReference>
<reference evidence="3 4" key="1">
    <citation type="journal article" date="2011" name="Science">
        <title>The Selaginella genome identifies genetic changes associated with the evolution of vascular plants.</title>
        <authorList>
            <person name="Banks J.A."/>
            <person name="Nishiyama T."/>
            <person name="Hasebe M."/>
            <person name="Bowman J.L."/>
            <person name="Gribskov M."/>
            <person name="dePamphilis C."/>
            <person name="Albert V.A."/>
            <person name="Aono N."/>
            <person name="Aoyama T."/>
            <person name="Ambrose B.A."/>
            <person name="Ashton N.W."/>
            <person name="Axtell M.J."/>
            <person name="Barker E."/>
            <person name="Barker M.S."/>
            <person name="Bennetzen J.L."/>
            <person name="Bonawitz N.D."/>
            <person name="Chapple C."/>
            <person name="Cheng C."/>
            <person name="Correa L.G."/>
            <person name="Dacre M."/>
            <person name="DeBarry J."/>
            <person name="Dreyer I."/>
            <person name="Elias M."/>
            <person name="Engstrom E.M."/>
            <person name="Estelle M."/>
            <person name="Feng L."/>
            <person name="Finet C."/>
            <person name="Floyd S.K."/>
            <person name="Frommer W.B."/>
            <person name="Fujita T."/>
            <person name="Gramzow L."/>
            <person name="Gutensohn M."/>
            <person name="Harholt J."/>
            <person name="Hattori M."/>
            <person name="Heyl A."/>
            <person name="Hirai T."/>
            <person name="Hiwatashi Y."/>
            <person name="Ishikawa M."/>
            <person name="Iwata M."/>
            <person name="Karol K.G."/>
            <person name="Koehler B."/>
            <person name="Kolukisaoglu U."/>
            <person name="Kubo M."/>
            <person name="Kurata T."/>
            <person name="Lalonde S."/>
            <person name="Li K."/>
            <person name="Li Y."/>
            <person name="Litt A."/>
            <person name="Lyons E."/>
            <person name="Manning G."/>
            <person name="Maruyama T."/>
            <person name="Michael T.P."/>
            <person name="Mikami K."/>
            <person name="Miyazaki S."/>
            <person name="Morinaga S."/>
            <person name="Murata T."/>
            <person name="Mueller-Roeber B."/>
            <person name="Nelson D.R."/>
            <person name="Obara M."/>
            <person name="Oguri Y."/>
            <person name="Olmstead R.G."/>
            <person name="Onodera N."/>
            <person name="Petersen B.L."/>
            <person name="Pils B."/>
            <person name="Prigge M."/>
            <person name="Rensing S.A."/>
            <person name="Riano-Pachon D.M."/>
            <person name="Roberts A.W."/>
            <person name="Sato Y."/>
            <person name="Scheller H.V."/>
            <person name="Schulz B."/>
            <person name="Schulz C."/>
            <person name="Shakirov E.V."/>
            <person name="Shibagaki N."/>
            <person name="Shinohara N."/>
            <person name="Shippen D.E."/>
            <person name="Soerensen I."/>
            <person name="Sotooka R."/>
            <person name="Sugimoto N."/>
            <person name="Sugita M."/>
            <person name="Sumikawa N."/>
            <person name="Tanurdzic M."/>
            <person name="Theissen G."/>
            <person name="Ulvskov P."/>
            <person name="Wakazuki S."/>
            <person name="Weng J.K."/>
            <person name="Willats W.W."/>
            <person name="Wipf D."/>
            <person name="Wolf P.G."/>
            <person name="Yang L."/>
            <person name="Zimmer A.D."/>
            <person name="Zhu Q."/>
            <person name="Mitros T."/>
            <person name="Hellsten U."/>
            <person name="Loque D."/>
            <person name="Otillar R."/>
            <person name="Salamov A."/>
            <person name="Schmutz J."/>
            <person name="Shapiro H."/>
            <person name="Lindquist E."/>
            <person name="Lucas S."/>
            <person name="Rokhsar D."/>
            <person name="Grigoriev I.V."/>
        </authorList>
    </citation>
    <scope>NUCLEOTIDE SEQUENCE [LARGE SCALE GENOMIC DNA]</scope>
</reference>
<dbReference type="InParanoid" id="D8R6A7"/>
<organism evidence="4">
    <name type="scientific">Selaginella moellendorffii</name>
    <name type="common">Spikemoss</name>
    <dbReference type="NCBI Taxonomy" id="88036"/>
    <lineage>
        <taxon>Eukaryota</taxon>
        <taxon>Viridiplantae</taxon>
        <taxon>Streptophyta</taxon>
        <taxon>Embryophyta</taxon>
        <taxon>Tracheophyta</taxon>
        <taxon>Lycopodiopsida</taxon>
        <taxon>Selaginellales</taxon>
        <taxon>Selaginellaceae</taxon>
        <taxon>Selaginella</taxon>
    </lineage>
</organism>
<accession>D8R6A7</accession>
<evidence type="ECO:0000313" key="4">
    <source>
        <dbReference type="Proteomes" id="UP000001514"/>
    </source>
</evidence>
<dbReference type="GO" id="GO:0005507">
    <property type="term" value="F:copper ion binding"/>
    <property type="evidence" value="ECO:0007669"/>
    <property type="project" value="InterPro"/>
</dbReference>
<name>D8R6A7_SELML</name>
<dbReference type="PANTHER" id="PTHR11709:SF481">
    <property type="entry name" value="LACCASE"/>
    <property type="match status" value="1"/>
</dbReference>
<dbReference type="Gene3D" id="2.60.40.420">
    <property type="entry name" value="Cupredoxins - blue copper proteins"/>
    <property type="match status" value="1"/>
</dbReference>
<protein>
    <recommendedName>
        <fullName evidence="2">Plastocyanin-like domain-containing protein</fullName>
    </recommendedName>
</protein>
<evidence type="ECO:0000313" key="3">
    <source>
        <dbReference type="EMBL" id="EFJ32637.1"/>
    </source>
</evidence>